<dbReference type="InterPro" id="IPR036388">
    <property type="entry name" value="WH-like_DNA-bd_sf"/>
</dbReference>
<keyword evidence="4" id="KW-0804">Transcription</keyword>
<dbReference type="GO" id="GO:0003700">
    <property type="term" value="F:DNA-binding transcription factor activity"/>
    <property type="evidence" value="ECO:0007669"/>
    <property type="project" value="InterPro"/>
</dbReference>
<proteinExistence type="inferred from homology"/>
<gene>
    <name evidence="6" type="ORF">SAMN02910265_03052</name>
</gene>
<dbReference type="OrthoDB" id="9785745at2"/>
<keyword evidence="2" id="KW-0805">Transcription regulation</keyword>
<dbReference type="InterPro" id="IPR000847">
    <property type="entry name" value="LysR_HTH_N"/>
</dbReference>
<dbReference type="InterPro" id="IPR036390">
    <property type="entry name" value="WH_DNA-bd_sf"/>
</dbReference>
<organism evidence="6 7">
    <name type="scientific">Ruminococcus flavefaciens</name>
    <dbReference type="NCBI Taxonomy" id="1265"/>
    <lineage>
        <taxon>Bacteria</taxon>
        <taxon>Bacillati</taxon>
        <taxon>Bacillota</taxon>
        <taxon>Clostridia</taxon>
        <taxon>Eubacteriales</taxon>
        <taxon>Oscillospiraceae</taxon>
        <taxon>Ruminococcus</taxon>
    </lineage>
</organism>
<feature type="domain" description="HTH lysR-type" evidence="5">
    <location>
        <begin position="1"/>
        <end position="58"/>
    </location>
</feature>
<dbReference type="Proteomes" id="UP000183190">
    <property type="component" value="Unassembled WGS sequence"/>
</dbReference>
<dbReference type="Gene3D" id="1.10.10.10">
    <property type="entry name" value="Winged helix-like DNA-binding domain superfamily/Winged helix DNA-binding domain"/>
    <property type="match status" value="1"/>
</dbReference>
<dbReference type="SUPFAM" id="SSF53850">
    <property type="entry name" value="Periplasmic binding protein-like II"/>
    <property type="match status" value="1"/>
</dbReference>
<evidence type="ECO:0000313" key="6">
    <source>
        <dbReference type="EMBL" id="SEH85531.1"/>
    </source>
</evidence>
<evidence type="ECO:0000256" key="1">
    <source>
        <dbReference type="ARBA" id="ARBA00009437"/>
    </source>
</evidence>
<dbReference type="AlphaFoldDB" id="A0A1H6LL30"/>
<dbReference type="PANTHER" id="PTHR30126">
    <property type="entry name" value="HTH-TYPE TRANSCRIPTIONAL REGULATOR"/>
    <property type="match status" value="1"/>
</dbReference>
<dbReference type="RefSeq" id="WP_074718923.1">
    <property type="nucleotide sequence ID" value="NZ_FNWV01000018.1"/>
</dbReference>
<dbReference type="GO" id="GO:0000976">
    <property type="term" value="F:transcription cis-regulatory region binding"/>
    <property type="evidence" value="ECO:0007669"/>
    <property type="project" value="TreeGrafter"/>
</dbReference>
<evidence type="ECO:0000259" key="5">
    <source>
        <dbReference type="PROSITE" id="PS50931"/>
    </source>
</evidence>
<dbReference type="Pfam" id="PF00126">
    <property type="entry name" value="HTH_1"/>
    <property type="match status" value="1"/>
</dbReference>
<dbReference type="SUPFAM" id="SSF46785">
    <property type="entry name" value="Winged helix' DNA-binding domain"/>
    <property type="match status" value="1"/>
</dbReference>
<dbReference type="Pfam" id="PF03466">
    <property type="entry name" value="LysR_substrate"/>
    <property type="match status" value="1"/>
</dbReference>
<evidence type="ECO:0000313" key="7">
    <source>
        <dbReference type="Proteomes" id="UP000183190"/>
    </source>
</evidence>
<dbReference type="PROSITE" id="PS50931">
    <property type="entry name" value="HTH_LYSR"/>
    <property type="match status" value="1"/>
</dbReference>
<evidence type="ECO:0000256" key="3">
    <source>
        <dbReference type="ARBA" id="ARBA00023125"/>
    </source>
</evidence>
<dbReference type="Gene3D" id="3.40.190.290">
    <property type="match status" value="1"/>
</dbReference>
<reference evidence="6 7" key="1">
    <citation type="submission" date="2016-10" db="EMBL/GenBank/DDBJ databases">
        <authorList>
            <person name="de Groot N.N."/>
        </authorList>
    </citation>
    <scope>NUCLEOTIDE SEQUENCE [LARGE SCALE GENOMIC DNA]</scope>
    <source>
        <strain evidence="6 7">YAD2003</strain>
    </source>
</reference>
<name>A0A1H6LL30_RUMFL</name>
<evidence type="ECO:0000256" key="2">
    <source>
        <dbReference type="ARBA" id="ARBA00023015"/>
    </source>
</evidence>
<comment type="similarity">
    <text evidence="1">Belongs to the LysR transcriptional regulatory family.</text>
</comment>
<accession>A0A1H6LL30</accession>
<evidence type="ECO:0000256" key="4">
    <source>
        <dbReference type="ARBA" id="ARBA00023163"/>
    </source>
</evidence>
<dbReference type="InterPro" id="IPR005119">
    <property type="entry name" value="LysR_subst-bd"/>
</dbReference>
<keyword evidence="3 6" id="KW-0238">DNA-binding</keyword>
<dbReference type="PANTHER" id="PTHR30126:SF64">
    <property type="entry name" value="HTH-TYPE TRANSCRIPTIONAL REGULATOR CITR"/>
    <property type="match status" value="1"/>
</dbReference>
<dbReference type="EMBL" id="FNWV01000018">
    <property type="protein sequence ID" value="SEH85531.1"/>
    <property type="molecule type" value="Genomic_DNA"/>
</dbReference>
<protein>
    <submittedName>
        <fullName evidence="6">DNA-binding transcriptional regulator, LysR family</fullName>
    </submittedName>
</protein>
<sequence length="291" mass="33666">MVDFRIKTFLTLCSVMNYRKIAELLNMTQPAVTQHIHYLEEEYHCKLFLYDRHTLTLTPEGELLKNYAENISYQEKRLFEKMGLVKKRSLRIGATKTIGEYVITEQVAKYLSKPQQTILVDVDNTNRLLELLKQGELDFALIEGFFDSAEFESRLYRSEPFIGVCSPTHRFAGKTVPLDEVLSETLFLREEGSGTRMILEQLLSERNCTTDRFNRIVCISNFGLMSDLIARNIGITFAYQAIQTADKGLAEFQVEGWKIYRDFNYVFLNNPDAVKAIEEFEELSETVGENK</sequence>